<evidence type="ECO:0000313" key="15">
    <source>
        <dbReference type="EMBL" id="PWN19884.1"/>
    </source>
</evidence>
<feature type="region of interest" description="Disordered" evidence="11">
    <location>
        <begin position="1"/>
        <end position="54"/>
    </location>
</feature>
<feature type="transmembrane region" description="Helical" evidence="12">
    <location>
        <begin position="184"/>
        <end position="206"/>
    </location>
</feature>
<dbReference type="Pfam" id="PF00172">
    <property type="entry name" value="Zn_clus"/>
    <property type="match status" value="1"/>
</dbReference>
<evidence type="ECO:0008006" key="17">
    <source>
        <dbReference type="Google" id="ProtNLM"/>
    </source>
</evidence>
<dbReference type="InterPro" id="IPR005828">
    <property type="entry name" value="MFS_sugar_transport-like"/>
</dbReference>
<evidence type="ECO:0000256" key="7">
    <source>
        <dbReference type="ARBA" id="ARBA00022989"/>
    </source>
</evidence>
<dbReference type="Proteomes" id="UP000245942">
    <property type="component" value="Unassembled WGS sequence"/>
</dbReference>
<dbReference type="PROSITE" id="PS00463">
    <property type="entry name" value="ZN2_CY6_FUNGAL_1"/>
    <property type="match status" value="1"/>
</dbReference>
<evidence type="ECO:0000256" key="8">
    <source>
        <dbReference type="ARBA" id="ARBA00023136"/>
    </source>
</evidence>
<comment type="similarity">
    <text evidence="2">Belongs to the major facilitator superfamily. Sugar transporter (TC 2.A.1.1) family.</text>
</comment>
<evidence type="ECO:0000256" key="6">
    <source>
        <dbReference type="ARBA" id="ARBA00022723"/>
    </source>
</evidence>
<feature type="compositionally biased region" description="Basic and acidic residues" evidence="11">
    <location>
        <begin position="35"/>
        <end position="46"/>
    </location>
</feature>
<evidence type="ECO:0000256" key="3">
    <source>
        <dbReference type="ARBA" id="ARBA00022448"/>
    </source>
</evidence>
<feature type="transmembrane region" description="Helical" evidence="12">
    <location>
        <begin position="246"/>
        <end position="269"/>
    </location>
</feature>
<dbReference type="SMART" id="SM00066">
    <property type="entry name" value="GAL4"/>
    <property type="match status" value="1"/>
</dbReference>
<evidence type="ECO:0000256" key="11">
    <source>
        <dbReference type="SAM" id="MobiDB-lite"/>
    </source>
</evidence>
<dbReference type="PANTHER" id="PTHR48020">
    <property type="entry name" value="PROTON MYO-INOSITOL COTRANSPORTER"/>
    <property type="match status" value="1"/>
</dbReference>
<evidence type="ECO:0000313" key="16">
    <source>
        <dbReference type="Proteomes" id="UP000245942"/>
    </source>
</evidence>
<dbReference type="InterPro" id="IPR036259">
    <property type="entry name" value="MFS_trans_sf"/>
</dbReference>
<dbReference type="GO" id="GO:0003677">
    <property type="term" value="F:DNA binding"/>
    <property type="evidence" value="ECO:0007669"/>
    <property type="project" value="InterPro"/>
</dbReference>
<feature type="domain" description="Major facilitator superfamily (MFS) profile" evidence="14">
    <location>
        <begin position="91"/>
        <end position="533"/>
    </location>
</feature>
<feature type="transmembrane region" description="Helical" evidence="12">
    <location>
        <begin position="373"/>
        <end position="392"/>
    </location>
</feature>
<feature type="transmembrane region" description="Helical" evidence="12">
    <location>
        <begin position="218"/>
        <end position="240"/>
    </location>
</feature>
<evidence type="ECO:0000256" key="12">
    <source>
        <dbReference type="SAM" id="Phobius"/>
    </source>
</evidence>
<evidence type="ECO:0000259" key="14">
    <source>
        <dbReference type="PROSITE" id="PS50850"/>
    </source>
</evidence>
<keyword evidence="9" id="KW-0539">Nucleus</keyword>
<dbReference type="SUPFAM" id="SSF57701">
    <property type="entry name" value="Zn2/Cys6 DNA-binding domain"/>
    <property type="match status" value="1"/>
</dbReference>
<evidence type="ECO:0000256" key="10">
    <source>
        <dbReference type="ARBA" id="ARBA00049119"/>
    </source>
</evidence>
<dbReference type="Pfam" id="PF04082">
    <property type="entry name" value="Fungal_trans"/>
    <property type="match status" value="1"/>
</dbReference>
<dbReference type="FunFam" id="1.20.1250.20:FF:000073">
    <property type="entry name" value="MFS myo-inositol transporter, putative"/>
    <property type="match status" value="1"/>
</dbReference>
<protein>
    <recommendedName>
        <fullName evidence="17">Major facilitator superfamily (MFS) profile domain-containing protein</fullName>
    </recommendedName>
</protein>
<accession>A0A316U4Y1</accession>
<dbReference type="SUPFAM" id="SSF103473">
    <property type="entry name" value="MFS general substrate transporter"/>
    <property type="match status" value="1"/>
</dbReference>
<keyword evidence="3" id="KW-0813">Transport</keyword>
<keyword evidence="5 12" id="KW-0812">Transmembrane</keyword>
<sequence length="1347" mass="145417">MPGQNNDAVSYLPTSANTDGTVNNRDASSPLALSDSKDLGSDKKGDSASQDNFATRSVSSGFDQHAAEVLDEAAIEAAGQFTGASLYVWGLTGISAISGMLFGYDTGAINTVLVQTGTDIGGALLTSGEKELITSALSVGAIFGAIFAGYLSDKLGRKRTLVFCDFVFVIGAVIQASISSKWPFAVGRLVMGLGVGAASMIAPVFISEVSPVGCRGKLVTLNVVAITFGQVIATAIGAGFDGVPAGWRWIIAIGAFPPIFQGIIIELFFPESPRHLQKIGKTQQASDVLAKMYPRATADQITAKMQVLQHHIAIDTQSLYSKYKDLLMVPQLRRASFLAALLQCQQQLTGFNALMYFSATIFSAVGLKNSTATSLVVSGVNFIVTCIAVQYLDRFGRRAFLKVTIPIMIFGLLFSTVIFQFLTAPTNHSLVDGYEGYNKALSGVLILGMVVFVGGYAGGLGHVPWSAGDFFRQSHRGVGASVGALSNWSFNLVVSSTFLRLMDAIKPAPTFGFYAALSFALAIVTYFCYPETLSLSLEQAQSTLEGGFKVKESEKLRKRNWEMLRKEERDAKAARKSEPLQMAPLRGHGVTLSATAAGASSSSSGHHGGGGGSSSGPGGGASRPVYSCEPCRRRKVKCDGTSHCRNCRRRGEECRWIRTPAFLTSRSPVELNRGTGDGNLTPSSSLGNRIARIEEALAMAGLLANAQPAMTSPLSMVSSSPSSQLGLPARRSPPRTVAIAISDLVESGNARPASSEVDVHDRFDHQIISTDADHDGDEPHSSNTRHAQLQQFSEILGLLPSRLQCDALVTAYFEQLEWIHHPIHVPTFIEWYKGFWLSGVQTRQCLQWLALLLSILCLAVHFDLEVSQHMPANAMADDATFYQASQDALNASGYLAHHSMTVIQTLILQGLYLNNCGQADTHHVNLAMAIRMANGLGLSQLDAGRSGSISGTVAAAPLELEMRRRTYWSLVCQDCYTASSCNFTYNIPPSQIKTRVFADLRDDEIGAAARPSRAVGEPTTSTYHREKISFALTARKAVDLYNEDRLTHDIVPELERENWSHYQSLPSYLRLDHPPWQPRTSANMSSLPGEDLLGWGSGPSDVRPWDSTRILTRQLQWQRLFLGFTIHNRTMRLHRAYLARGYSEERYRESKNATLQAAVSLLQLLEEAKRIAFPLQWWVVLIHVFTASVALCIDLHMRAGQKSAGTVMAAEEADAEAENLRLVQVAIGVLEDASRKSRAAKRAVRVVQTLLSQSQRRRDGAMAAAAFADVAARASHLPEATAAASAAGQPTTWESALEGWLSQDAAVGASGDVFGTFDGAGLDGLSSPGDLSKELLDTINSFTSSLS</sequence>
<evidence type="ECO:0000256" key="4">
    <source>
        <dbReference type="ARBA" id="ARBA00022475"/>
    </source>
</evidence>
<dbReference type="GO" id="GO:0006351">
    <property type="term" value="P:DNA-templated transcription"/>
    <property type="evidence" value="ECO:0007669"/>
    <property type="project" value="InterPro"/>
</dbReference>
<keyword evidence="6" id="KW-0479">Metal-binding</keyword>
<feature type="transmembrane region" description="Helical" evidence="12">
    <location>
        <begin position="511"/>
        <end position="529"/>
    </location>
</feature>
<evidence type="ECO:0000259" key="13">
    <source>
        <dbReference type="PROSITE" id="PS50048"/>
    </source>
</evidence>
<organism evidence="15 16">
    <name type="scientific">Pseudomicrostroma glucosiphilum</name>
    <dbReference type="NCBI Taxonomy" id="1684307"/>
    <lineage>
        <taxon>Eukaryota</taxon>
        <taxon>Fungi</taxon>
        <taxon>Dikarya</taxon>
        <taxon>Basidiomycota</taxon>
        <taxon>Ustilaginomycotina</taxon>
        <taxon>Exobasidiomycetes</taxon>
        <taxon>Microstromatales</taxon>
        <taxon>Microstromatales incertae sedis</taxon>
        <taxon>Pseudomicrostroma</taxon>
    </lineage>
</organism>
<dbReference type="GO" id="GO:0005886">
    <property type="term" value="C:plasma membrane"/>
    <property type="evidence" value="ECO:0007669"/>
    <property type="project" value="UniProtKB-SubCell"/>
</dbReference>
<feature type="compositionally biased region" description="Basic and acidic residues" evidence="11">
    <location>
        <begin position="567"/>
        <end position="578"/>
    </location>
</feature>
<feature type="transmembrane region" description="Helical" evidence="12">
    <location>
        <begin position="160"/>
        <end position="178"/>
    </location>
</feature>
<feature type="transmembrane region" description="Helical" evidence="12">
    <location>
        <begin position="442"/>
        <end position="465"/>
    </location>
</feature>
<feature type="region of interest" description="Disordered" evidence="11">
    <location>
        <begin position="567"/>
        <end position="586"/>
    </location>
</feature>
<dbReference type="PRINTS" id="PR00171">
    <property type="entry name" value="SUGRTRNSPORT"/>
</dbReference>
<name>A0A316U4Y1_9BASI</name>
<keyword evidence="16" id="KW-1185">Reference proteome</keyword>
<dbReference type="GO" id="GO:0005365">
    <property type="term" value="F:myo-inositol transmembrane transporter activity"/>
    <property type="evidence" value="ECO:0007669"/>
    <property type="project" value="UniProtKB-ARBA"/>
</dbReference>
<dbReference type="GO" id="GO:1904679">
    <property type="term" value="P:myo-inositol import across plasma membrane"/>
    <property type="evidence" value="ECO:0007669"/>
    <property type="project" value="UniProtKB-ARBA"/>
</dbReference>
<feature type="compositionally biased region" description="Low complexity" evidence="11">
    <location>
        <begin position="593"/>
        <end position="605"/>
    </location>
</feature>
<dbReference type="NCBIfam" id="TIGR00879">
    <property type="entry name" value="SP"/>
    <property type="match status" value="1"/>
</dbReference>
<evidence type="ECO:0000256" key="1">
    <source>
        <dbReference type="ARBA" id="ARBA00004651"/>
    </source>
</evidence>
<evidence type="ECO:0000256" key="5">
    <source>
        <dbReference type="ARBA" id="ARBA00022692"/>
    </source>
</evidence>
<dbReference type="InterPro" id="IPR001138">
    <property type="entry name" value="Zn2Cys6_DnaBD"/>
</dbReference>
<feature type="region of interest" description="Disordered" evidence="11">
    <location>
        <begin position="593"/>
        <end position="624"/>
    </location>
</feature>
<reference evidence="15 16" key="1">
    <citation type="journal article" date="2018" name="Mol. Biol. Evol.">
        <title>Broad Genomic Sampling Reveals a Smut Pathogenic Ancestry of the Fungal Clade Ustilaginomycotina.</title>
        <authorList>
            <person name="Kijpornyongpan T."/>
            <person name="Mondo S.J."/>
            <person name="Barry K."/>
            <person name="Sandor L."/>
            <person name="Lee J."/>
            <person name="Lipzen A."/>
            <person name="Pangilinan J."/>
            <person name="LaButti K."/>
            <person name="Hainaut M."/>
            <person name="Henrissat B."/>
            <person name="Grigoriev I.V."/>
            <person name="Spatafora J.W."/>
            <person name="Aime M.C."/>
        </authorList>
    </citation>
    <scope>NUCLEOTIDE SEQUENCE [LARGE SCALE GENOMIC DNA]</scope>
    <source>
        <strain evidence="15 16">MCA 4718</strain>
    </source>
</reference>
<gene>
    <name evidence="15" type="ORF">BCV69DRAFT_277729</name>
</gene>
<dbReference type="CDD" id="cd00067">
    <property type="entry name" value="GAL4"/>
    <property type="match status" value="1"/>
</dbReference>
<dbReference type="GO" id="GO:0000981">
    <property type="term" value="F:DNA-binding transcription factor activity, RNA polymerase II-specific"/>
    <property type="evidence" value="ECO:0007669"/>
    <property type="project" value="InterPro"/>
</dbReference>
<evidence type="ECO:0000256" key="9">
    <source>
        <dbReference type="ARBA" id="ARBA00023242"/>
    </source>
</evidence>
<dbReference type="PROSITE" id="PS50048">
    <property type="entry name" value="ZN2_CY6_FUNGAL_2"/>
    <property type="match status" value="1"/>
</dbReference>
<comment type="catalytic activity">
    <reaction evidence="10">
        <text>myo-inositol(out) + H(+)(out) = myo-inositol(in) + H(+)(in)</text>
        <dbReference type="Rhea" id="RHEA:60364"/>
        <dbReference type="ChEBI" id="CHEBI:15378"/>
        <dbReference type="ChEBI" id="CHEBI:17268"/>
    </reaction>
</comment>
<dbReference type="GO" id="GO:0008270">
    <property type="term" value="F:zinc ion binding"/>
    <property type="evidence" value="ECO:0007669"/>
    <property type="project" value="InterPro"/>
</dbReference>
<feature type="transmembrane region" description="Helical" evidence="12">
    <location>
        <begin position="399"/>
        <end position="422"/>
    </location>
</feature>
<dbReference type="CDD" id="cd12148">
    <property type="entry name" value="fungal_TF_MHR"/>
    <property type="match status" value="1"/>
</dbReference>
<dbReference type="InterPro" id="IPR005829">
    <property type="entry name" value="Sugar_transporter_CS"/>
</dbReference>
<dbReference type="EMBL" id="KZ819329">
    <property type="protein sequence ID" value="PWN19884.1"/>
    <property type="molecule type" value="Genomic_DNA"/>
</dbReference>
<feature type="transmembrane region" description="Helical" evidence="12">
    <location>
        <begin position="86"/>
        <end position="104"/>
    </location>
</feature>
<dbReference type="PROSITE" id="PS00217">
    <property type="entry name" value="SUGAR_TRANSPORT_2"/>
    <property type="match status" value="1"/>
</dbReference>
<keyword evidence="7 12" id="KW-1133">Transmembrane helix</keyword>
<dbReference type="STRING" id="1684307.A0A316U4Y1"/>
<dbReference type="OrthoDB" id="6339427at2759"/>
<comment type="subcellular location">
    <subcellularLocation>
        <location evidence="1">Cell membrane</location>
        <topology evidence="1">Multi-pass membrane protein</topology>
    </subcellularLocation>
</comment>
<dbReference type="PROSITE" id="PS50850">
    <property type="entry name" value="MFS"/>
    <property type="match status" value="1"/>
</dbReference>
<feature type="transmembrane region" description="Helical" evidence="12">
    <location>
        <begin position="348"/>
        <end position="367"/>
    </location>
</feature>
<dbReference type="InterPro" id="IPR050814">
    <property type="entry name" value="Myo-inositol_Transporter"/>
</dbReference>
<dbReference type="Gene3D" id="4.10.240.10">
    <property type="entry name" value="Zn(2)-C6 fungal-type DNA-binding domain"/>
    <property type="match status" value="1"/>
</dbReference>
<feature type="compositionally biased region" description="Gly residues" evidence="11">
    <location>
        <begin position="606"/>
        <end position="621"/>
    </location>
</feature>
<dbReference type="InterPro" id="IPR003663">
    <property type="entry name" value="Sugar/inositol_transpt"/>
</dbReference>
<dbReference type="PANTHER" id="PTHR48020:SF12">
    <property type="entry name" value="PROTON MYO-INOSITOL COTRANSPORTER"/>
    <property type="match status" value="1"/>
</dbReference>
<dbReference type="SMART" id="SM00906">
    <property type="entry name" value="Fungal_trans"/>
    <property type="match status" value="1"/>
</dbReference>
<dbReference type="PROSITE" id="PS00216">
    <property type="entry name" value="SUGAR_TRANSPORT_1"/>
    <property type="match status" value="1"/>
</dbReference>
<evidence type="ECO:0000256" key="2">
    <source>
        <dbReference type="ARBA" id="ARBA00010992"/>
    </source>
</evidence>
<keyword evidence="4" id="KW-1003">Cell membrane</keyword>
<dbReference type="InterPro" id="IPR036864">
    <property type="entry name" value="Zn2-C6_fun-type_DNA-bd_sf"/>
</dbReference>
<feature type="domain" description="Zn(2)-C6 fungal-type" evidence="13">
    <location>
        <begin position="627"/>
        <end position="656"/>
    </location>
</feature>
<dbReference type="Gene3D" id="1.20.1250.20">
    <property type="entry name" value="MFS general substrate transporter like domains"/>
    <property type="match status" value="1"/>
</dbReference>
<dbReference type="RefSeq" id="XP_025347044.1">
    <property type="nucleotide sequence ID" value="XM_025491167.1"/>
</dbReference>
<feature type="transmembrane region" description="Helical" evidence="12">
    <location>
        <begin position="132"/>
        <end position="151"/>
    </location>
</feature>
<keyword evidence="8 12" id="KW-0472">Membrane</keyword>
<dbReference type="InterPro" id="IPR020846">
    <property type="entry name" value="MFS_dom"/>
</dbReference>
<feature type="compositionally biased region" description="Polar residues" evidence="11">
    <location>
        <begin position="1"/>
        <end position="27"/>
    </location>
</feature>
<dbReference type="GeneID" id="37012901"/>
<dbReference type="InterPro" id="IPR007219">
    <property type="entry name" value="XnlR_reg_dom"/>
</dbReference>
<dbReference type="Pfam" id="PF00083">
    <property type="entry name" value="Sugar_tr"/>
    <property type="match status" value="1"/>
</dbReference>
<proteinExistence type="inferred from homology"/>